<dbReference type="InParanoid" id="A0A0C3EAY2"/>
<name>A0A0C3EAY2_9AGAM</name>
<reference evidence="2" key="2">
    <citation type="submission" date="2015-01" db="EMBL/GenBank/DDBJ databases">
        <title>Evolutionary Origins and Diversification of the Mycorrhizal Mutualists.</title>
        <authorList>
            <consortium name="DOE Joint Genome Institute"/>
            <consortium name="Mycorrhizal Genomics Consortium"/>
            <person name="Kohler A."/>
            <person name="Kuo A."/>
            <person name="Nagy L.G."/>
            <person name="Floudas D."/>
            <person name="Copeland A."/>
            <person name="Barry K.W."/>
            <person name="Cichocki N."/>
            <person name="Veneault-Fourrey C."/>
            <person name="LaButti K."/>
            <person name="Lindquist E.A."/>
            <person name="Lipzen A."/>
            <person name="Lundell T."/>
            <person name="Morin E."/>
            <person name="Murat C."/>
            <person name="Riley R."/>
            <person name="Ohm R."/>
            <person name="Sun H."/>
            <person name="Tunlid A."/>
            <person name="Henrissat B."/>
            <person name="Grigoriev I.V."/>
            <person name="Hibbett D.S."/>
            <person name="Martin F."/>
        </authorList>
    </citation>
    <scope>NUCLEOTIDE SEQUENCE [LARGE SCALE GENOMIC DNA]</scope>
    <source>
        <strain evidence="2">Foug A</strain>
    </source>
</reference>
<dbReference type="AlphaFoldDB" id="A0A0C3EAY2"/>
<evidence type="ECO:0000313" key="1">
    <source>
        <dbReference type="EMBL" id="KIM65504.1"/>
    </source>
</evidence>
<gene>
    <name evidence="1" type="ORF">SCLCIDRAFT_471827</name>
</gene>
<evidence type="ECO:0000313" key="2">
    <source>
        <dbReference type="Proteomes" id="UP000053989"/>
    </source>
</evidence>
<proteinExistence type="predicted"/>
<sequence length="136" mass="15443">MPCDIHARRSDGVWSQFYVYSSMKVSQILLGHPLFQCSSHLIAENLYPVIFNGLLSMLASREAGPLYGAATALRVLCFSEKVRTALVTNPKNNFWKLSHDYYNRLELRYDKKGPSFRAVYQSPMVRISIVRAPKGA</sequence>
<protein>
    <submittedName>
        <fullName evidence="1">Uncharacterized protein</fullName>
    </submittedName>
</protein>
<dbReference type="EMBL" id="KN822022">
    <property type="protein sequence ID" value="KIM65504.1"/>
    <property type="molecule type" value="Genomic_DNA"/>
</dbReference>
<dbReference type="Proteomes" id="UP000053989">
    <property type="component" value="Unassembled WGS sequence"/>
</dbReference>
<reference evidence="1 2" key="1">
    <citation type="submission" date="2014-04" db="EMBL/GenBank/DDBJ databases">
        <authorList>
            <consortium name="DOE Joint Genome Institute"/>
            <person name="Kuo A."/>
            <person name="Kohler A."/>
            <person name="Nagy L.G."/>
            <person name="Floudas D."/>
            <person name="Copeland A."/>
            <person name="Barry K.W."/>
            <person name="Cichocki N."/>
            <person name="Veneault-Fourrey C."/>
            <person name="LaButti K."/>
            <person name="Lindquist E.A."/>
            <person name="Lipzen A."/>
            <person name="Lundell T."/>
            <person name="Morin E."/>
            <person name="Murat C."/>
            <person name="Sun H."/>
            <person name="Tunlid A."/>
            <person name="Henrissat B."/>
            <person name="Grigoriev I.V."/>
            <person name="Hibbett D.S."/>
            <person name="Martin F."/>
            <person name="Nordberg H.P."/>
            <person name="Cantor M.N."/>
            <person name="Hua S.X."/>
        </authorList>
    </citation>
    <scope>NUCLEOTIDE SEQUENCE [LARGE SCALE GENOMIC DNA]</scope>
    <source>
        <strain evidence="1 2">Foug A</strain>
    </source>
</reference>
<keyword evidence="2" id="KW-1185">Reference proteome</keyword>
<dbReference type="HOGENOM" id="CLU_1876649_0_0_1"/>
<organism evidence="1 2">
    <name type="scientific">Scleroderma citrinum Foug A</name>
    <dbReference type="NCBI Taxonomy" id="1036808"/>
    <lineage>
        <taxon>Eukaryota</taxon>
        <taxon>Fungi</taxon>
        <taxon>Dikarya</taxon>
        <taxon>Basidiomycota</taxon>
        <taxon>Agaricomycotina</taxon>
        <taxon>Agaricomycetes</taxon>
        <taxon>Agaricomycetidae</taxon>
        <taxon>Boletales</taxon>
        <taxon>Sclerodermatineae</taxon>
        <taxon>Sclerodermataceae</taxon>
        <taxon>Scleroderma</taxon>
    </lineage>
</organism>
<dbReference type="OrthoDB" id="2692093at2759"/>
<accession>A0A0C3EAY2</accession>